<dbReference type="PANTHER" id="PTHR43066:SF11">
    <property type="entry name" value="PEPTIDASE S54 RHOMBOID DOMAIN-CONTAINING PROTEIN"/>
    <property type="match status" value="1"/>
</dbReference>
<keyword evidence="4 5" id="KW-0472">Membrane</keyword>
<dbReference type="NCBIfam" id="TIGR03902">
    <property type="entry name" value="rhom_GG_sort"/>
    <property type="match status" value="1"/>
</dbReference>
<dbReference type="InterPro" id="IPR022764">
    <property type="entry name" value="Peptidase_S54_rhomboid_dom"/>
</dbReference>
<evidence type="ECO:0000313" key="7">
    <source>
        <dbReference type="EMBL" id="MDN2480702.1"/>
    </source>
</evidence>
<name>A0ABT7XY39_9VIBR</name>
<sequence>MSVSIVVCLLQLEYPQSYAIWQRQYIVDGQWWRVVTGHFTHTNHYHLLMNLAALWVMTFIFKPQSRSLALVFIASSITIGLLNFLTPVQEYAGLSGVLHSVFAYFALNEALNGLKSSWLLVAGIVAKVSWEQLYGASESTAQLIQASVAVDAHMFGVVVGLLLAIGRLKIKD</sequence>
<evidence type="ECO:0000259" key="6">
    <source>
        <dbReference type="Pfam" id="PF01694"/>
    </source>
</evidence>
<dbReference type="InterPro" id="IPR035952">
    <property type="entry name" value="Rhomboid-like_sf"/>
</dbReference>
<evidence type="ECO:0000256" key="2">
    <source>
        <dbReference type="ARBA" id="ARBA00022692"/>
    </source>
</evidence>
<dbReference type="Pfam" id="PF01694">
    <property type="entry name" value="Rhomboid"/>
    <property type="match status" value="1"/>
</dbReference>
<dbReference type="SUPFAM" id="SSF144091">
    <property type="entry name" value="Rhomboid-like"/>
    <property type="match status" value="1"/>
</dbReference>
<comment type="subcellular location">
    <subcellularLocation>
        <location evidence="1">Membrane</location>
        <topology evidence="1">Multi-pass membrane protein</topology>
    </subcellularLocation>
</comment>
<gene>
    <name evidence="7" type="primary">rrtA</name>
    <name evidence="7" type="ORF">QWJ08_04800</name>
</gene>
<evidence type="ECO:0000256" key="1">
    <source>
        <dbReference type="ARBA" id="ARBA00004141"/>
    </source>
</evidence>
<evidence type="ECO:0000313" key="8">
    <source>
        <dbReference type="Proteomes" id="UP001169719"/>
    </source>
</evidence>
<dbReference type="Proteomes" id="UP001169719">
    <property type="component" value="Unassembled WGS sequence"/>
</dbReference>
<reference evidence="7" key="1">
    <citation type="submission" date="2024-05" db="EMBL/GenBank/DDBJ databases">
        <title>Genome Sequences of Four Agar- Degrading Marine Bacteria.</title>
        <authorList>
            <person name="Phillips E.K."/>
            <person name="Shaffer J.C."/>
            <person name="Henson M.W."/>
            <person name="Temperton B."/>
            <person name="Thrash C.J."/>
            <person name="Martin M.O."/>
        </authorList>
    </citation>
    <scope>NUCLEOTIDE SEQUENCE</scope>
    <source>
        <strain evidence="7">EKP203</strain>
    </source>
</reference>
<protein>
    <submittedName>
        <fullName evidence="7">Rhombosortase</fullName>
        <ecNumber evidence="7">3.4.21.-</ecNumber>
    </submittedName>
</protein>
<comment type="caution">
    <text evidence="7">The sequence shown here is derived from an EMBL/GenBank/DDBJ whole genome shotgun (WGS) entry which is preliminary data.</text>
</comment>
<evidence type="ECO:0000256" key="5">
    <source>
        <dbReference type="SAM" id="Phobius"/>
    </source>
</evidence>
<keyword evidence="8" id="KW-1185">Reference proteome</keyword>
<feature type="transmembrane region" description="Helical" evidence="5">
    <location>
        <begin position="143"/>
        <end position="165"/>
    </location>
</feature>
<dbReference type="Gene3D" id="1.20.1540.10">
    <property type="entry name" value="Rhomboid-like"/>
    <property type="match status" value="1"/>
</dbReference>
<feature type="transmembrane region" description="Helical" evidence="5">
    <location>
        <begin position="68"/>
        <end position="85"/>
    </location>
</feature>
<keyword evidence="2 5" id="KW-0812">Transmembrane</keyword>
<dbReference type="GO" id="GO:0016787">
    <property type="term" value="F:hydrolase activity"/>
    <property type="evidence" value="ECO:0007669"/>
    <property type="project" value="UniProtKB-KW"/>
</dbReference>
<dbReference type="PANTHER" id="PTHR43066">
    <property type="entry name" value="RHOMBOID-RELATED PROTEIN"/>
    <property type="match status" value="1"/>
</dbReference>
<evidence type="ECO:0000256" key="4">
    <source>
        <dbReference type="ARBA" id="ARBA00023136"/>
    </source>
</evidence>
<keyword evidence="3 5" id="KW-1133">Transmembrane helix</keyword>
<evidence type="ECO:0000256" key="3">
    <source>
        <dbReference type="ARBA" id="ARBA00022989"/>
    </source>
</evidence>
<accession>A0ABT7XY39</accession>
<dbReference type="InterPro" id="IPR023826">
    <property type="entry name" value="Rhom-like_SP_proteobac"/>
</dbReference>
<keyword evidence="7" id="KW-0378">Hydrolase</keyword>
<proteinExistence type="predicted"/>
<organism evidence="7 8">
    <name type="scientific">Vibrio agarivorans</name>
    <dbReference type="NCBI Taxonomy" id="153622"/>
    <lineage>
        <taxon>Bacteria</taxon>
        <taxon>Pseudomonadati</taxon>
        <taxon>Pseudomonadota</taxon>
        <taxon>Gammaproteobacteria</taxon>
        <taxon>Vibrionales</taxon>
        <taxon>Vibrionaceae</taxon>
        <taxon>Vibrio</taxon>
    </lineage>
</organism>
<dbReference type="EC" id="3.4.21.-" evidence="7"/>
<feature type="domain" description="Peptidase S54 rhomboid" evidence="6">
    <location>
        <begin position="29"/>
        <end position="166"/>
    </location>
</feature>
<dbReference type="EMBL" id="JAUEOZ010000001">
    <property type="protein sequence ID" value="MDN2480702.1"/>
    <property type="molecule type" value="Genomic_DNA"/>
</dbReference>